<accession>A0A2M7LYV2</accession>
<dbReference type="GO" id="GO:0005886">
    <property type="term" value="C:plasma membrane"/>
    <property type="evidence" value="ECO:0007669"/>
    <property type="project" value="UniProtKB-SubCell"/>
</dbReference>
<evidence type="ECO:0000256" key="6">
    <source>
        <dbReference type="ARBA" id="ARBA00022989"/>
    </source>
</evidence>
<gene>
    <name evidence="10" type="ORF">COZ39_02215</name>
</gene>
<feature type="transmembrane region" description="Helical" evidence="8">
    <location>
        <begin position="163"/>
        <end position="186"/>
    </location>
</feature>
<keyword evidence="4" id="KW-0997">Cell inner membrane</keyword>
<dbReference type="Gene3D" id="1.20.81.30">
    <property type="entry name" value="Type II secretion system (T2SS), domain F"/>
    <property type="match status" value="2"/>
</dbReference>
<comment type="subcellular location">
    <subcellularLocation>
        <location evidence="1">Cell inner membrane</location>
        <topology evidence="1">Multi-pass membrane protein</topology>
    </subcellularLocation>
</comment>
<evidence type="ECO:0000256" key="2">
    <source>
        <dbReference type="ARBA" id="ARBA00005745"/>
    </source>
</evidence>
<evidence type="ECO:0000256" key="7">
    <source>
        <dbReference type="ARBA" id="ARBA00023136"/>
    </source>
</evidence>
<dbReference type="AlphaFoldDB" id="A0A2M7LYV2"/>
<name>A0A2M7LYV2_9BACT</name>
<dbReference type="InterPro" id="IPR042094">
    <property type="entry name" value="T2SS_GspF_sf"/>
</dbReference>
<dbReference type="InterPro" id="IPR018076">
    <property type="entry name" value="T2SS_GspF_dom"/>
</dbReference>
<keyword evidence="5 8" id="KW-0812">Transmembrane</keyword>
<comment type="similarity">
    <text evidence="2">Belongs to the GSP F family.</text>
</comment>
<keyword evidence="7 8" id="KW-0472">Membrane</keyword>
<protein>
    <recommendedName>
        <fullName evidence="9">Type II secretion system protein GspF domain-containing protein</fullName>
    </recommendedName>
</protein>
<comment type="caution">
    <text evidence="10">The sequence shown here is derived from an EMBL/GenBank/DDBJ whole genome shotgun (WGS) entry which is preliminary data.</text>
</comment>
<organism evidence="10 11">
    <name type="scientific">Candidatus Roizmanbacteria bacterium CG_4_10_14_3_um_filter_33_21</name>
    <dbReference type="NCBI Taxonomy" id="1974830"/>
    <lineage>
        <taxon>Bacteria</taxon>
        <taxon>Candidatus Roizmaniibacteriota</taxon>
    </lineage>
</organism>
<feature type="non-terminal residue" evidence="10">
    <location>
        <position position="299"/>
    </location>
</feature>
<dbReference type="Pfam" id="PF00482">
    <property type="entry name" value="T2SSF"/>
    <property type="match status" value="1"/>
</dbReference>
<dbReference type="FunFam" id="1.20.81.30:FF:000001">
    <property type="entry name" value="Type II secretion system protein F"/>
    <property type="match status" value="1"/>
</dbReference>
<proteinExistence type="inferred from homology"/>
<sequence length="299" mass="33616">MFFKYKALKNNKIVEGKIESHSTTDVVNYLRTNDFFPINIAPIEDHSTLNNLFVKVGFNDIVDFTRQLAIMLNAGLTLIDCFDILKKQTTNFALLKMIKDIDKDIRGGQTLSSALLKYKGSFSNLYIALVRSGEASGKLSEILLKLADNLEKQREFKGKIKGALIYPAIVVIGMVVVMFIMVTFVVPKLLVLYQDFNVELPMSTKILMFVSDFCVRFWPVIVVSVFVGVNALKAYIKTKQGKLQYDRMLFKLPVLGNIIKISSLVDATRTLSILISSGVSILDGLQIIMETSDNMVYQI</sequence>
<evidence type="ECO:0000256" key="1">
    <source>
        <dbReference type="ARBA" id="ARBA00004429"/>
    </source>
</evidence>
<evidence type="ECO:0000256" key="4">
    <source>
        <dbReference type="ARBA" id="ARBA00022519"/>
    </source>
</evidence>
<evidence type="ECO:0000256" key="8">
    <source>
        <dbReference type="SAM" id="Phobius"/>
    </source>
</evidence>
<keyword evidence="6 8" id="KW-1133">Transmembrane helix</keyword>
<reference evidence="11" key="1">
    <citation type="submission" date="2017-09" db="EMBL/GenBank/DDBJ databases">
        <title>Depth-based differentiation of microbial function through sediment-hosted aquifers and enrichment of novel symbionts in the deep terrestrial subsurface.</title>
        <authorList>
            <person name="Probst A.J."/>
            <person name="Ladd B."/>
            <person name="Jarett J.K."/>
            <person name="Geller-Mcgrath D.E."/>
            <person name="Sieber C.M.K."/>
            <person name="Emerson J.B."/>
            <person name="Anantharaman K."/>
            <person name="Thomas B.C."/>
            <person name="Malmstrom R."/>
            <person name="Stieglmeier M."/>
            <person name="Klingl A."/>
            <person name="Woyke T."/>
            <person name="Ryan C.M."/>
            <person name="Banfield J.F."/>
        </authorList>
    </citation>
    <scope>NUCLEOTIDE SEQUENCE [LARGE SCALE GENOMIC DNA]</scope>
</reference>
<evidence type="ECO:0000313" key="10">
    <source>
        <dbReference type="EMBL" id="PIX73266.1"/>
    </source>
</evidence>
<dbReference type="PANTHER" id="PTHR30012">
    <property type="entry name" value="GENERAL SECRETION PATHWAY PROTEIN"/>
    <property type="match status" value="1"/>
</dbReference>
<dbReference type="PRINTS" id="PR00812">
    <property type="entry name" value="BCTERIALGSPF"/>
</dbReference>
<feature type="domain" description="Type II secretion system protein GspF" evidence="9">
    <location>
        <begin position="64"/>
        <end position="187"/>
    </location>
</feature>
<evidence type="ECO:0000256" key="5">
    <source>
        <dbReference type="ARBA" id="ARBA00022692"/>
    </source>
</evidence>
<feature type="transmembrane region" description="Helical" evidence="8">
    <location>
        <begin position="206"/>
        <end position="232"/>
    </location>
</feature>
<dbReference type="EMBL" id="PFJI01000099">
    <property type="protein sequence ID" value="PIX73266.1"/>
    <property type="molecule type" value="Genomic_DNA"/>
</dbReference>
<dbReference type="InterPro" id="IPR003004">
    <property type="entry name" value="GspF/PilC"/>
</dbReference>
<evidence type="ECO:0000313" key="11">
    <source>
        <dbReference type="Proteomes" id="UP000229708"/>
    </source>
</evidence>
<evidence type="ECO:0000256" key="3">
    <source>
        <dbReference type="ARBA" id="ARBA00022475"/>
    </source>
</evidence>
<dbReference type="PANTHER" id="PTHR30012:SF0">
    <property type="entry name" value="TYPE II SECRETION SYSTEM PROTEIN F-RELATED"/>
    <property type="match status" value="1"/>
</dbReference>
<evidence type="ECO:0000259" key="9">
    <source>
        <dbReference type="Pfam" id="PF00482"/>
    </source>
</evidence>
<keyword evidence="3" id="KW-1003">Cell membrane</keyword>
<dbReference type="Proteomes" id="UP000229708">
    <property type="component" value="Unassembled WGS sequence"/>
</dbReference>